<evidence type="ECO:0000256" key="5">
    <source>
        <dbReference type="ARBA" id="ARBA00023002"/>
    </source>
</evidence>
<reference evidence="10" key="2">
    <citation type="submission" date="2023-01" db="EMBL/GenBank/DDBJ databases">
        <title>Draft genome sequence of Algimonas ampicilliniresistens strain NBRC 108219.</title>
        <authorList>
            <person name="Sun Q."/>
            <person name="Mori K."/>
        </authorList>
    </citation>
    <scope>NUCLEOTIDE SEQUENCE</scope>
    <source>
        <strain evidence="10">NBRC 108219</strain>
    </source>
</reference>
<reference evidence="10" key="1">
    <citation type="journal article" date="2014" name="Int. J. Syst. Evol. Microbiol.">
        <title>Complete genome of a new Firmicutes species belonging to the dominant human colonic microbiota ('Ruminococcus bicirculans') reveals two chromosomes and a selective capacity to utilize plant glucans.</title>
        <authorList>
            <consortium name="NISC Comparative Sequencing Program"/>
            <person name="Wegmann U."/>
            <person name="Louis P."/>
            <person name="Goesmann A."/>
            <person name="Henrissat B."/>
            <person name="Duncan S.H."/>
            <person name="Flint H.J."/>
        </authorList>
    </citation>
    <scope>NUCLEOTIDE SEQUENCE</scope>
    <source>
        <strain evidence="10">NBRC 108219</strain>
    </source>
</reference>
<evidence type="ECO:0000256" key="1">
    <source>
        <dbReference type="ARBA" id="ARBA00004937"/>
    </source>
</evidence>
<keyword evidence="11" id="KW-1185">Reference proteome</keyword>
<feature type="binding site" evidence="7">
    <location>
        <begin position="112"/>
        <end position="113"/>
    </location>
    <ligand>
        <name>NADP(+)</name>
        <dbReference type="ChEBI" id="CHEBI:58349"/>
    </ligand>
</feature>
<evidence type="ECO:0000259" key="9">
    <source>
        <dbReference type="Pfam" id="PF02781"/>
    </source>
</evidence>
<keyword evidence="6 7" id="KW-0119">Carbohydrate metabolism</keyword>
<dbReference type="RefSeq" id="WP_284388299.1">
    <property type="nucleotide sequence ID" value="NZ_BSNK01000001.1"/>
</dbReference>
<dbReference type="InterPro" id="IPR022675">
    <property type="entry name" value="G6P_DH_C"/>
</dbReference>
<dbReference type="SUPFAM" id="SSF51735">
    <property type="entry name" value="NAD(P)-binding Rossmann-fold domains"/>
    <property type="match status" value="1"/>
</dbReference>
<dbReference type="Pfam" id="PF00479">
    <property type="entry name" value="G6PD_N"/>
    <property type="match status" value="1"/>
</dbReference>
<evidence type="ECO:0000256" key="4">
    <source>
        <dbReference type="ARBA" id="ARBA00022857"/>
    </source>
</evidence>
<dbReference type="InterPro" id="IPR019796">
    <property type="entry name" value="G6P_DH_AS"/>
</dbReference>
<keyword evidence="3 7" id="KW-0313">Glucose metabolism</keyword>
<dbReference type="PANTHER" id="PTHR23429">
    <property type="entry name" value="GLUCOSE-6-PHOSPHATE 1-DEHYDROGENASE G6PD"/>
    <property type="match status" value="1"/>
</dbReference>
<keyword evidence="5 7" id="KW-0560">Oxidoreductase</keyword>
<comment type="catalytic activity">
    <reaction evidence="7">
        <text>D-glucose 6-phosphate + NADP(+) = 6-phospho-D-glucono-1,5-lactone + NADPH + H(+)</text>
        <dbReference type="Rhea" id="RHEA:15841"/>
        <dbReference type="ChEBI" id="CHEBI:15378"/>
        <dbReference type="ChEBI" id="CHEBI:57783"/>
        <dbReference type="ChEBI" id="CHEBI:57955"/>
        <dbReference type="ChEBI" id="CHEBI:58349"/>
        <dbReference type="ChEBI" id="CHEBI:61548"/>
        <dbReference type="EC" id="1.1.1.49"/>
    </reaction>
</comment>
<comment type="caution">
    <text evidence="10">The sequence shown here is derived from an EMBL/GenBank/DDBJ whole genome shotgun (WGS) entry which is preliminary data.</text>
</comment>
<feature type="binding site" evidence="7">
    <location>
        <position position="199"/>
    </location>
    <ligand>
        <name>substrate</name>
    </ligand>
</feature>
<dbReference type="InterPro" id="IPR022674">
    <property type="entry name" value="G6P_DH_NAD-bd"/>
</dbReference>
<dbReference type="Gene3D" id="3.30.360.10">
    <property type="entry name" value="Dihydrodipicolinate Reductase, domain 2"/>
    <property type="match status" value="1"/>
</dbReference>
<evidence type="ECO:0000256" key="7">
    <source>
        <dbReference type="HAMAP-Rule" id="MF_00966"/>
    </source>
</evidence>
<dbReference type="NCBIfam" id="TIGR00871">
    <property type="entry name" value="zwf"/>
    <property type="match status" value="1"/>
</dbReference>
<dbReference type="PRINTS" id="PR00079">
    <property type="entry name" value="G6PDHDRGNASE"/>
</dbReference>
<dbReference type="InterPro" id="IPR001282">
    <property type="entry name" value="G6P_DH"/>
</dbReference>
<feature type="binding site" evidence="7">
    <location>
        <position position="69"/>
    </location>
    <ligand>
        <name>NADP(+)</name>
        <dbReference type="ChEBI" id="CHEBI:58349"/>
    </ligand>
</feature>
<dbReference type="InterPro" id="IPR036291">
    <property type="entry name" value="NAD(P)-bd_dom_sf"/>
</dbReference>
<comment type="function">
    <text evidence="7">Catalyzes the oxidation of glucose 6-phosphate to 6-phosphogluconolactone.</text>
</comment>
<dbReference type="PANTHER" id="PTHR23429:SF0">
    <property type="entry name" value="GLUCOSE-6-PHOSPHATE 1-DEHYDROGENASE"/>
    <property type="match status" value="1"/>
</dbReference>
<dbReference type="PROSITE" id="PS00069">
    <property type="entry name" value="G6P_DEHYDROGENASE"/>
    <property type="match status" value="1"/>
</dbReference>
<dbReference type="PIRSF" id="PIRSF000110">
    <property type="entry name" value="G6PD"/>
    <property type="match status" value="1"/>
</dbReference>
<feature type="binding site" evidence="7">
    <location>
        <position position="256"/>
    </location>
    <ligand>
        <name>substrate</name>
    </ligand>
</feature>
<feature type="binding site" evidence="7">
    <location>
        <position position="237"/>
    </location>
    <ligand>
        <name>substrate</name>
    </ligand>
</feature>
<evidence type="ECO:0000256" key="6">
    <source>
        <dbReference type="ARBA" id="ARBA00023277"/>
    </source>
</evidence>
<dbReference type="SUPFAM" id="SSF55347">
    <property type="entry name" value="Glyceraldehyde-3-phosphate dehydrogenase-like, C-terminal domain"/>
    <property type="match status" value="1"/>
</dbReference>
<proteinExistence type="inferred from homology"/>
<dbReference type="EMBL" id="BSNK01000001">
    <property type="protein sequence ID" value="GLQ23167.1"/>
    <property type="molecule type" value="Genomic_DNA"/>
</dbReference>
<dbReference type="HAMAP" id="MF_00966">
    <property type="entry name" value="G6PD"/>
    <property type="match status" value="1"/>
</dbReference>
<feature type="binding site" evidence="7">
    <location>
        <begin position="35"/>
        <end position="42"/>
    </location>
    <ligand>
        <name>NADP(+)</name>
        <dbReference type="ChEBI" id="CHEBI:58349"/>
    </ligand>
</feature>
<evidence type="ECO:0000259" key="8">
    <source>
        <dbReference type="Pfam" id="PF00479"/>
    </source>
</evidence>
<feature type="domain" description="Glucose-6-phosphate dehydrogenase NAD-binding" evidence="8">
    <location>
        <begin position="32"/>
        <end position="208"/>
    </location>
</feature>
<evidence type="ECO:0000256" key="3">
    <source>
        <dbReference type="ARBA" id="ARBA00022526"/>
    </source>
</evidence>
<keyword evidence="4 7" id="KW-0521">NADP</keyword>
<dbReference type="EC" id="1.1.1.49" evidence="7"/>
<evidence type="ECO:0000256" key="2">
    <source>
        <dbReference type="ARBA" id="ARBA00009975"/>
    </source>
</evidence>
<feature type="binding site" evidence="7">
    <location>
        <position position="203"/>
    </location>
    <ligand>
        <name>substrate</name>
    </ligand>
</feature>
<protein>
    <recommendedName>
        <fullName evidence="7">Glucose-6-phosphate 1-dehydrogenase</fullName>
        <shortName evidence="7">G6PD</shortName>
        <ecNumber evidence="7">1.1.1.49</ecNumber>
    </recommendedName>
</protein>
<evidence type="ECO:0000313" key="10">
    <source>
        <dbReference type="EMBL" id="GLQ23167.1"/>
    </source>
</evidence>
<comment type="pathway">
    <text evidence="1 7">Carbohydrate degradation; pentose phosphate pathway; D-ribulose 5-phosphate from D-glucose 6-phosphate (oxidative stage): step 1/3.</text>
</comment>
<feature type="active site" description="Proton acceptor" evidence="7">
    <location>
        <position position="261"/>
    </location>
</feature>
<dbReference type="NCBIfam" id="NF009492">
    <property type="entry name" value="PRK12853.1-3"/>
    <property type="match status" value="1"/>
</dbReference>
<comment type="similarity">
    <text evidence="2 7">Belongs to the glucose-6-phosphate dehydrogenase family.</text>
</comment>
<dbReference type="Proteomes" id="UP001161391">
    <property type="component" value="Unassembled WGS sequence"/>
</dbReference>
<dbReference type="Gene3D" id="3.40.50.720">
    <property type="entry name" value="NAD(P)-binding Rossmann-like Domain"/>
    <property type="match status" value="1"/>
</dbReference>
<accession>A0ABQ5V9Z3</accession>
<sequence length="508" mass="57233">MADRDPKMDADVDTAEEAGRSAFVPVKPFELVVFGATGDLARRKLLPSLYHRYCDGQIPKNSRIIGVSRSDLSRKDFIKLVEDSYHEFEEDPDLDKHCFAEFASMLDYVSIDVTKKDADWTELEARLDGSAELIRIFYLAMPPRLFVQIAQGLQGAGLAHDKSRVVLEKPLGKDFASADEINEGVGRVFDENRIYRIDHYLGKETVQNLMVLRFGNILLEPLWNSRAIEHIEITVAESIGVGGRGGYYDSSGALRDMVQNHLLQLLCLTTMEPPASIDADDLRTEKIKVLRALKPVTAADVKETTVRAQYVRGQVDGETVQDYLSDVDADASKTESFVAIHTEIQNWRWAGVPIYIRSGKRMASRRSEIVIQFRPVPHSIFGDSTKVDPNKLVIRLQPDEAVTLWMEIKEPGAGGLRLKTLPLNLSYADNFTVRYPDAYERLLLDVVRGNLSLFMRRDEVEAAWRWVDGIIDAWEEVDQRISLYPAGSDGPDAAHFMLKQLGDAWSEA</sequence>
<gene>
    <name evidence="7 10" type="primary">zwf</name>
    <name evidence="10" type="ORF">GCM10007853_10410</name>
</gene>
<feature type="domain" description="Glucose-6-phosphate dehydrogenase C-terminal" evidence="9">
    <location>
        <begin position="210"/>
        <end position="505"/>
    </location>
</feature>
<feature type="binding site" evidence="7">
    <location>
        <position position="169"/>
    </location>
    <ligand>
        <name>NADP(+)</name>
        <dbReference type="ChEBI" id="CHEBI:58349"/>
    </ligand>
</feature>
<comment type="caution">
    <text evidence="7">Lacks conserved residue(s) required for the propagation of feature annotation.</text>
</comment>
<name>A0ABQ5V9Z3_9PROT</name>
<organism evidence="10 11">
    <name type="scientific">Algimonas ampicilliniresistens</name>
    <dbReference type="NCBI Taxonomy" id="1298735"/>
    <lineage>
        <taxon>Bacteria</taxon>
        <taxon>Pseudomonadati</taxon>
        <taxon>Pseudomonadota</taxon>
        <taxon>Alphaproteobacteria</taxon>
        <taxon>Maricaulales</taxon>
        <taxon>Robiginitomaculaceae</taxon>
        <taxon>Algimonas</taxon>
    </lineage>
</organism>
<dbReference type="Pfam" id="PF02781">
    <property type="entry name" value="G6PD_C"/>
    <property type="match status" value="1"/>
</dbReference>
<evidence type="ECO:0000313" key="11">
    <source>
        <dbReference type="Proteomes" id="UP001161391"/>
    </source>
</evidence>
<feature type="binding site" evidence="7">
    <location>
        <position position="360"/>
    </location>
    <ligand>
        <name>substrate</name>
    </ligand>
</feature>